<dbReference type="PROSITE" id="PS51755">
    <property type="entry name" value="OMPR_PHOB"/>
    <property type="match status" value="1"/>
</dbReference>
<evidence type="ECO:0000256" key="2">
    <source>
        <dbReference type="PROSITE-ProRule" id="PRU00169"/>
    </source>
</evidence>
<evidence type="ECO:0000259" key="4">
    <source>
        <dbReference type="PROSITE" id="PS50110"/>
    </source>
</evidence>
<dbReference type="Gene3D" id="6.10.250.690">
    <property type="match status" value="1"/>
</dbReference>
<protein>
    <submittedName>
        <fullName evidence="6">Response regulator</fullName>
    </submittedName>
</protein>
<dbReference type="SMART" id="SM00862">
    <property type="entry name" value="Trans_reg_C"/>
    <property type="match status" value="1"/>
</dbReference>
<dbReference type="InterPro" id="IPR001789">
    <property type="entry name" value="Sig_transdc_resp-reg_receiver"/>
</dbReference>
<keyword evidence="7" id="KW-1185">Reference proteome</keyword>
<dbReference type="SUPFAM" id="SSF52172">
    <property type="entry name" value="CheY-like"/>
    <property type="match status" value="1"/>
</dbReference>
<sequence length="225" mass="25276">MKILIVEDDALLQQGLQQAMSRENYSCDSAGTLADADNLMRGSEYGLVLLDLGLPDGNGISLLRRWRQRGVRVPVLILTARDAVDDRVQGLDYGADDYLVKPFALAELQARVRALLRRHQGLASNALQCGELTVDLESREVTLAGEPIQLTRREFALLRRLIMQAGKIVTRERLQEDLYDWQDDIGSNALEVHIHHLRRKLGTEWIRTVRGEGYCLDKQASGQAS</sequence>
<dbReference type="Proteomes" id="UP001595692">
    <property type="component" value="Unassembled WGS sequence"/>
</dbReference>
<dbReference type="PANTHER" id="PTHR48111">
    <property type="entry name" value="REGULATOR OF RPOS"/>
    <property type="match status" value="1"/>
</dbReference>
<feature type="domain" description="OmpR/PhoB-type" evidence="5">
    <location>
        <begin position="124"/>
        <end position="218"/>
    </location>
</feature>
<organism evidence="6 7">
    <name type="scientific">Pseudaeromonas sharmana</name>
    <dbReference type="NCBI Taxonomy" id="328412"/>
    <lineage>
        <taxon>Bacteria</taxon>
        <taxon>Pseudomonadati</taxon>
        <taxon>Pseudomonadota</taxon>
        <taxon>Gammaproteobacteria</taxon>
        <taxon>Aeromonadales</taxon>
        <taxon>Aeromonadaceae</taxon>
        <taxon>Pseudaeromonas</taxon>
    </lineage>
</organism>
<accession>A0ABV8CRJ5</accession>
<evidence type="ECO:0000259" key="5">
    <source>
        <dbReference type="PROSITE" id="PS51755"/>
    </source>
</evidence>
<keyword evidence="2" id="KW-0597">Phosphoprotein</keyword>
<proteinExistence type="predicted"/>
<feature type="modified residue" description="4-aspartylphosphate" evidence="2">
    <location>
        <position position="51"/>
    </location>
</feature>
<dbReference type="EMBL" id="JBHSAF010000014">
    <property type="protein sequence ID" value="MFC3914406.1"/>
    <property type="molecule type" value="Genomic_DNA"/>
</dbReference>
<evidence type="ECO:0000313" key="7">
    <source>
        <dbReference type="Proteomes" id="UP001595692"/>
    </source>
</evidence>
<dbReference type="PANTHER" id="PTHR48111:SF75">
    <property type="entry name" value="TRANSCRIPTIONAL REGULATORY PROTEIN BASR"/>
    <property type="match status" value="1"/>
</dbReference>
<evidence type="ECO:0000313" key="6">
    <source>
        <dbReference type="EMBL" id="MFC3914406.1"/>
    </source>
</evidence>
<dbReference type="Pfam" id="PF00072">
    <property type="entry name" value="Response_reg"/>
    <property type="match status" value="1"/>
</dbReference>
<comment type="caution">
    <text evidence="6">The sequence shown here is derived from an EMBL/GenBank/DDBJ whole genome shotgun (WGS) entry which is preliminary data.</text>
</comment>
<gene>
    <name evidence="6" type="ORF">ACFOSS_13150</name>
</gene>
<dbReference type="CDD" id="cd00383">
    <property type="entry name" value="trans_reg_C"/>
    <property type="match status" value="1"/>
</dbReference>
<dbReference type="PROSITE" id="PS50110">
    <property type="entry name" value="RESPONSE_REGULATORY"/>
    <property type="match status" value="1"/>
</dbReference>
<evidence type="ECO:0000256" key="1">
    <source>
        <dbReference type="ARBA" id="ARBA00023125"/>
    </source>
</evidence>
<dbReference type="Pfam" id="PF00486">
    <property type="entry name" value="Trans_reg_C"/>
    <property type="match status" value="1"/>
</dbReference>
<feature type="domain" description="Response regulatory" evidence="4">
    <location>
        <begin position="2"/>
        <end position="116"/>
    </location>
</feature>
<evidence type="ECO:0000256" key="3">
    <source>
        <dbReference type="PROSITE-ProRule" id="PRU01091"/>
    </source>
</evidence>
<reference evidence="7" key="1">
    <citation type="journal article" date="2019" name="Int. J. Syst. Evol. Microbiol.">
        <title>The Global Catalogue of Microorganisms (GCM) 10K type strain sequencing project: providing services to taxonomists for standard genome sequencing and annotation.</title>
        <authorList>
            <consortium name="The Broad Institute Genomics Platform"/>
            <consortium name="The Broad Institute Genome Sequencing Center for Infectious Disease"/>
            <person name="Wu L."/>
            <person name="Ma J."/>
        </authorList>
    </citation>
    <scope>NUCLEOTIDE SEQUENCE [LARGE SCALE GENOMIC DNA]</scope>
    <source>
        <strain evidence="7">CCUG 54939</strain>
    </source>
</reference>
<dbReference type="InterPro" id="IPR036388">
    <property type="entry name" value="WH-like_DNA-bd_sf"/>
</dbReference>
<dbReference type="InterPro" id="IPR039420">
    <property type="entry name" value="WalR-like"/>
</dbReference>
<dbReference type="InterPro" id="IPR011006">
    <property type="entry name" value="CheY-like_superfamily"/>
</dbReference>
<dbReference type="Gene3D" id="1.10.10.10">
    <property type="entry name" value="Winged helix-like DNA-binding domain superfamily/Winged helix DNA-binding domain"/>
    <property type="match status" value="1"/>
</dbReference>
<dbReference type="RefSeq" id="WP_377153244.1">
    <property type="nucleotide sequence ID" value="NZ_JBHSAF010000014.1"/>
</dbReference>
<keyword evidence="1 3" id="KW-0238">DNA-binding</keyword>
<dbReference type="SMART" id="SM00448">
    <property type="entry name" value="REC"/>
    <property type="match status" value="1"/>
</dbReference>
<name>A0ABV8CRJ5_9GAMM</name>
<dbReference type="Gene3D" id="3.40.50.2300">
    <property type="match status" value="1"/>
</dbReference>
<dbReference type="InterPro" id="IPR001867">
    <property type="entry name" value="OmpR/PhoB-type_DNA-bd"/>
</dbReference>
<feature type="DNA-binding region" description="OmpR/PhoB-type" evidence="3">
    <location>
        <begin position="124"/>
        <end position="218"/>
    </location>
</feature>
<dbReference type="CDD" id="cd17624">
    <property type="entry name" value="REC_OmpR_PmrA-like"/>
    <property type="match status" value="1"/>
</dbReference>